<dbReference type="AlphaFoldDB" id="A0AAD3NCC2"/>
<dbReference type="Pfam" id="PF07111">
    <property type="entry name" value="HCR"/>
    <property type="match status" value="1"/>
</dbReference>
<comment type="function">
    <text evidence="1">May be a regulator of keratinocyte proliferation or differentiation.</text>
</comment>
<evidence type="ECO:0000256" key="8">
    <source>
        <dbReference type="ARBA" id="ARBA00023054"/>
    </source>
</evidence>
<keyword evidence="8" id="KW-0175">Coiled coil</keyword>
<feature type="compositionally biased region" description="Basic and acidic residues" evidence="11">
    <location>
        <begin position="107"/>
        <end position="118"/>
    </location>
</feature>
<dbReference type="InterPro" id="IPR009800">
    <property type="entry name" value="HCR"/>
</dbReference>
<name>A0AAD3NCC2_LATJO</name>
<proteinExistence type="predicted"/>
<evidence type="ECO:0000256" key="11">
    <source>
        <dbReference type="SAM" id="MobiDB-lite"/>
    </source>
</evidence>
<feature type="region of interest" description="Disordered" evidence="11">
    <location>
        <begin position="146"/>
        <end position="172"/>
    </location>
</feature>
<keyword evidence="7" id="KW-0221">Differentiation</keyword>
<dbReference type="Proteomes" id="UP001279410">
    <property type="component" value="Unassembled WGS sequence"/>
</dbReference>
<evidence type="ECO:0000256" key="5">
    <source>
        <dbReference type="ARBA" id="ARBA00022473"/>
    </source>
</evidence>
<dbReference type="GO" id="GO:0030154">
    <property type="term" value="P:cell differentiation"/>
    <property type="evidence" value="ECO:0007669"/>
    <property type="project" value="UniProtKB-KW"/>
</dbReference>
<dbReference type="PANTHER" id="PTHR46822:SF1">
    <property type="entry name" value="COILED-COIL ALPHA-HELICAL ROD PROTEIN 1"/>
    <property type="match status" value="1"/>
</dbReference>
<evidence type="ECO:0000256" key="1">
    <source>
        <dbReference type="ARBA" id="ARBA00003936"/>
    </source>
</evidence>
<comment type="caution">
    <text evidence="12">The sequence shown here is derived from an EMBL/GenBank/DDBJ whole genome shotgun (WGS) entry which is preliminary data.</text>
</comment>
<evidence type="ECO:0000256" key="3">
    <source>
        <dbReference type="ARBA" id="ARBA00004496"/>
    </source>
</evidence>
<accession>A0AAD3NCC2</accession>
<dbReference type="GO" id="GO:0005814">
    <property type="term" value="C:centriole"/>
    <property type="evidence" value="ECO:0007669"/>
    <property type="project" value="TreeGrafter"/>
</dbReference>
<gene>
    <name evidence="12" type="ORF">AKAME5_002324600</name>
</gene>
<organism evidence="12 13">
    <name type="scientific">Lates japonicus</name>
    <name type="common">Japanese lates</name>
    <dbReference type="NCBI Taxonomy" id="270547"/>
    <lineage>
        <taxon>Eukaryota</taxon>
        <taxon>Metazoa</taxon>
        <taxon>Chordata</taxon>
        <taxon>Craniata</taxon>
        <taxon>Vertebrata</taxon>
        <taxon>Euteleostomi</taxon>
        <taxon>Actinopterygii</taxon>
        <taxon>Neopterygii</taxon>
        <taxon>Teleostei</taxon>
        <taxon>Neoteleostei</taxon>
        <taxon>Acanthomorphata</taxon>
        <taxon>Carangaria</taxon>
        <taxon>Carangaria incertae sedis</taxon>
        <taxon>Centropomidae</taxon>
        <taxon>Lates</taxon>
    </lineage>
</organism>
<dbReference type="PANTHER" id="PTHR46822">
    <property type="entry name" value="COILED-COIL ALPHA-HELICAL ROD PROTEIN 1"/>
    <property type="match status" value="1"/>
</dbReference>
<dbReference type="EMBL" id="BRZM01000800">
    <property type="protein sequence ID" value="GLD71922.1"/>
    <property type="molecule type" value="Genomic_DNA"/>
</dbReference>
<feature type="region of interest" description="Disordered" evidence="11">
    <location>
        <begin position="94"/>
        <end position="124"/>
    </location>
</feature>
<evidence type="ECO:0000256" key="9">
    <source>
        <dbReference type="ARBA" id="ARBA00023242"/>
    </source>
</evidence>
<evidence type="ECO:0000256" key="4">
    <source>
        <dbReference type="ARBA" id="ARBA00016468"/>
    </source>
</evidence>
<evidence type="ECO:0000256" key="6">
    <source>
        <dbReference type="ARBA" id="ARBA00022490"/>
    </source>
</evidence>
<dbReference type="GO" id="GO:0005634">
    <property type="term" value="C:nucleus"/>
    <property type="evidence" value="ECO:0007669"/>
    <property type="project" value="UniProtKB-SubCell"/>
</dbReference>
<evidence type="ECO:0000256" key="2">
    <source>
        <dbReference type="ARBA" id="ARBA00004123"/>
    </source>
</evidence>
<comment type="subcellular location">
    <subcellularLocation>
        <location evidence="3">Cytoplasm</location>
    </subcellularLocation>
    <subcellularLocation>
        <location evidence="2">Nucleus</location>
    </subcellularLocation>
</comment>
<keyword evidence="5" id="KW-0217">Developmental protein</keyword>
<protein>
    <recommendedName>
        <fullName evidence="4">Coiled-coil alpha-helical rod protein 1</fullName>
    </recommendedName>
    <alternativeName>
        <fullName evidence="10">Alpha-helical coiled-coil rod protein</fullName>
    </alternativeName>
</protein>
<sequence length="172" mass="19147">ERVSEIEDHCAKKLREMEVQVSTARREHTKAVMTLRQFEKEAARKQDEIRETQYSGGAHTKREVQNKQLKETEKDKTLLLATVAERGLVSEYTRVHTAAPQNSAAPKEQRQKPSERCRSVGAKAQLPADERLLSVLEELHSLSAAVVNSSEDSAEEEGQNDSVGPSTGSLHS</sequence>
<evidence type="ECO:0000256" key="7">
    <source>
        <dbReference type="ARBA" id="ARBA00022782"/>
    </source>
</evidence>
<keyword evidence="13" id="KW-1185">Reference proteome</keyword>
<evidence type="ECO:0000256" key="10">
    <source>
        <dbReference type="ARBA" id="ARBA00031932"/>
    </source>
</evidence>
<dbReference type="GO" id="GO:0005737">
    <property type="term" value="C:cytoplasm"/>
    <property type="evidence" value="ECO:0007669"/>
    <property type="project" value="UniProtKB-SubCell"/>
</dbReference>
<evidence type="ECO:0000313" key="13">
    <source>
        <dbReference type="Proteomes" id="UP001279410"/>
    </source>
</evidence>
<evidence type="ECO:0000313" key="12">
    <source>
        <dbReference type="EMBL" id="GLD71922.1"/>
    </source>
</evidence>
<feature type="non-terminal residue" evidence="12">
    <location>
        <position position="1"/>
    </location>
</feature>
<reference evidence="12" key="1">
    <citation type="submission" date="2022-08" db="EMBL/GenBank/DDBJ databases">
        <title>Genome sequencing of akame (Lates japonicus).</title>
        <authorList>
            <person name="Hashiguchi Y."/>
            <person name="Takahashi H."/>
        </authorList>
    </citation>
    <scope>NUCLEOTIDE SEQUENCE</scope>
    <source>
        <strain evidence="12">Kochi</strain>
    </source>
</reference>
<dbReference type="GO" id="GO:0006611">
    <property type="term" value="P:protein export from nucleus"/>
    <property type="evidence" value="ECO:0007669"/>
    <property type="project" value="TreeGrafter"/>
</dbReference>
<keyword evidence="6" id="KW-0963">Cytoplasm</keyword>
<feature type="compositionally biased region" description="Polar residues" evidence="11">
    <location>
        <begin position="160"/>
        <end position="172"/>
    </location>
</feature>
<keyword evidence="9" id="KW-0539">Nucleus</keyword>